<keyword evidence="4" id="KW-1185">Reference proteome</keyword>
<reference evidence="3" key="1">
    <citation type="submission" date="2022-08" db="EMBL/GenBank/DDBJ databases">
        <authorList>
            <person name="Gutierrez-Valencia J."/>
        </authorList>
    </citation>
    <scope>NUCLEOTIDE SEQUENCE</scope>
</reference>
<evidence type="ECO:0000256" key="1">
    <source>
        <dbReference type="SAM" id="MobiDB-lite"/>
    </source>
</evidence>
<feature type="compositionally biased region" description="Basic and acidic residues" evidence="1">
    <location>
        <begin position="306"/>
        <end position="333"/>
    </location>
</feature>
<feature type="compositionally biased region" description="Basic and acidic residues" evidence="1">
    <location>
        <begin position="411"/>
        <end position="432"/>
    </location>
</feature>
<dbReference type="Proteomes" id="UP001154282">
    <property type="component" value="Unassembled WGS sequence"/>
</dbReference>
<comment type="caution">
    <text evidence="3">The sequence shown here is derived from an EMBL/GenBank/DDBJ whole genome shotgun (WGS) entry which is preliminary data.</text>
</comment>
<feature type="region of interest" description="Disordered" evidence="1">
    <location>
        <begin position="404"/>
        <end position="432"/>
    </location>
</feature>
<sequence>MLSNALNENPLPAPTLFPSDRPPDTAISIGDPSPCSNLEKAIISDTDMIVESPEAQPQPTQAPEISLAAQIPQSGDPLSLISYASAVTGLKSPIASLPATSLWTPVGENDLIPGERNGEPALKISTEFKNRICAPWQRALVVRLLGCKIGFSTLCSRLRSLWRPVGSMEVMDLDFDCFLVKLDNEQDYFRALTDGPWVIFDHYLVVQQWTPKFKVSDPLPKKMIVWVQLPALKVHFYHKEVLITLGNLIGGAATASTPATEPEEHPGFGPWMMVSRKSRRDPRVGTSKGKSNPGNGGVIPTPVIKKGKEGAVSKETDHHANSDKSSHILKPQEGKGGNGKKSGEEVRKEESGLHRDEHSFNASKNEEIQIREGAREENFTDQIQPSEAAANMVAHEGQEIKIQVPRCLAHSSRDHRMDRGESSETRRVGSCG</sequence>
<dbReference type="Pfam" id="PF14111">
    <property type="entry name" value="DUF4283"/>
    <property type="match status" value="1"/>
</dbReference>
<organism evidence="3 4">
    <name type="scientific">Linum tenue</name>
    <dbReference type="NCBI Taxonomy" id="586396"/>
    <lineage>
        <taxon>Eukaryota</taxon>
        <taxon>Viridiplantae</taxon>
        <taxon>Streptophyta</taxon>
        <taxon>Embryophyta</taxon>
        <taxon>Tracheophyta</taxon>
        <taxon>Spermatophyta</taxon>
        <taxon>Magnoliopsida</taxon>
        <taxon>eudicotyledons</taxon>
        <taxon>Gunneridae</taxon>
        <taxon>Pentapetalae</taxon>
        <taxon>rosids</taxon>
        <taxon>fabids</taxon>
        <taxon>Malpighiales</taxon>
        <taxon>Linaceae</taxon>
        <taxon>Linum</taxon>
    </lineage>
</organism>
<dbReference type="InterPro" id="IPR040256">
    <property type="entry name" value="At4g02000-like"/>
</dbReference>
<evidence type="ECO:0000313" key="3">
    <source>
        <dbReference type="EMBL" id="CAI0623125.1"/>
    </source>
</evidence>
<dbReference type="AlphaFoldDB" id="A0AAV0RWS0"/>
<proteinExistence type="predicted"/>
<feature type="domain" description="DUF4283" evidence="2">
    <location>
        <begin position="135"/>
        <end position="215"/>
    </location>
</feature>
<feature type="region of interest" description="Disordered" evidence="1">
    <location>
        <begin position="1"/>
        <end position="33"/>
    </location>
</feature>
<protein>
    <recommendedName>
        <fullName evidence="2">DUF4283 domain-containing protein</fullName>
    </recommendedName>
</protein>
<dbReference type="InterPro" id="IPR025558">
    <property type="entry name" value="DUF4283"/>
</dbReference>
<name>A0AAV0RWS0_9ROSI</name>
<dbReference type="PANTHER" id="PTHR31286">
    <property type="entry name" value="GLYCINE-RICH CELL WALL STRUCTURAL PROTEIN 1.8-LIKE"/>
    <property type="match status" value="1"/>
</dbReference>
<evidence type="ECO:0000259" key="2">
    <source>
        <dbReference type="Pfam" id="PF14111"/>
    </source>
</evidence>
<accession>A0AAV0RWS0</accession>
<dbReference type="PANTHER" id="PTHR31286:SF99">
    <property type="entry name" value="DUF4283 DOMAIN-CONTAINING PROTEIN"/>
    <property type="match status" value="1"/>
</dbReference>
<feature type="compositionally biased region" description="Basic and acidic residues" evidence="1">
    <location>
        <begin position="341"/>
        <end position="378"/>
    </location>
</feature>
<dbReference type="EMBL" id="CAMGYJ010000011">
    <property type="protein sequence ID" value="CAI0623125.1"/>
    <property type="molecule type" value="Genomic_DNA"/>
</dbReference>
<gene>
    <name evidence="3" type="ORF">LITE_LOCUS50359</name>
</gene>
<evidence type="ECO:0000313" key="4">
    <source>
        <dbReference type="Proteomes" id="UP001154282"/>
    </source>
</evidence>
<feature type="region of interest" description="Disordered" evidence="1">
    <location>
        <begin position="254"/>
        <end position="383"/>
    </location>
</feature>